<gene>
    <name evidence="2" type="ORF">PoB_002522000</name>
</gene>
<comment type="caution">
    <text evidence="2">The sequence shown here is derived from an EMBL/GenBank/DDBJ whole genome shotgun (WGS) entry which is preliminary data.</text>
</comment>
<sequence>MTKHLNQYFEDRRALVGPRASGHFRICKPIHFPLAGNSKFSSTEQQQILPSVLYWSGLTPNMRCLERNTGWVQQSFPDASSHLTSAANNKNLNSSHNKTPYFNHCQNQSK</sequence>
<protein>
    <submittedName>
        <fullName evidence="2">Uncharacterized protein</fullName>
    </submittedName>
</protein>
<organism evidence="2 3">
    <name type="scientific">Plakobranchus ocellatus</name>
    <dbReference type="NCBI Taxonomy" id="259542"/>
    <lineage>
        <taxon>Eukaryota</taxon>
        <taxon>Metazoa</taxon>
        <taxon>Spiralia</taxon>
        <taxon>Lophotrochozoa</taxon>
        <taxon>Mollusca</taxon>
        <taxon>Gastropoda</taxon>
        <taxon>Heterobranchia</taxon>
        <taxon>Euthyneura</taxon>
        <taxon>Panpulmonata</taxon>
        <taxon>Sacoglossa</taxon>
        <taxon>Placobranchoidea</taxon>
        <taxon>Plakobranchidae</taxon>
        <taxon>Plakobranchus</taxon>
    </lineage>
</organism>
<evidence type="ECO:0000256" key="1">
    <source>
        <dbReference type="SAM" id="MobiDB-lite"/>
    </source>
</evidence>
<evidence type="ECO:0000313" key="2">
    <source>
        <dbReference type="EMBL" id="GFN98714.1"/>
    </source>
</evidence>
<dbReference type="EMBL" id="BLXT01002861">
    <property type="protein sequence ID" value="GFN98714.1"/>
    <property type="molecule type" value="Genomic_DNA"/>
</dbReference>
<proteinExistence type="predicted"/>
<feature type="region of interest" description="Disordered" evidence="1">
    <location>
        <begin position="82"/>
        <end position="110"/>
    </location>
</feature>
<reference evidence="2 3" key="1">
    <citation type="journal article" date="2021" name="Elife">
        <title>Chloroplast acquisition without the gene transfer in kleptoplastic sea slugs, Plakobranchus ocellatus.</title>
        <authorList>
            <person name="Maeda T."/>
            <person name="Takahashi S."/>
            <person name="Yoshida T."/>
            <person name="Shimamura S."/>
            <person name="Takaki Y."/>
            <person name="Nagai Y."/>
            <person name="Toyoda A."/>
            <person name="Suzuki Y."/>
            <person name="Arimoto A."/>
            <person name="Ishii H."/>
            <person name="Satoh N."/>
            <person name="Nishiyama T."/>
            <person name="Hasebe M."/>
            <person name="Maruyama T."/>
            <person name="Minagawa J."/>
            <person name="Obokata J."/>
            <person name="Shigenobu S."/>
        </authorList>
    </citation>
    <scope>NUCLEOTIDE SEQUENCE [LARGE SCALE GENOMIC DNA]</scope>
</reference>
<dbReference type="AlphaFoldDB" id="A0AAV3ZU96"/>
<name>A0AAV3ZU96_9GAST</name>
<evidence type="ECO:0000313" key="3">
    <source>
        <dbReference type="Proteomes" id="UP000735302"/>
    </source>
</evidence>
<keyword evidence="3" id="KW-1185">Reference proteome</keyword>
<accession>A0AAV3ZU96</accession>
<dbReference type="Proteomes" id="UP000735302">
    <property type="component" value="Unassembled WGS sequence"/>
</dbReference>